<evidence type="ECO:0000259" key="3">
    <source>
        <dbReference type="PROSITE" id="PS50280"/>
    </source>
</evidence>
<proteinExistence type="predicted"/>
<dbReference type="SMART" id="SM00317">
    <property type="entry name" value="SET"/>
    <property type="match status" value="1"/>
</dbReference>
<evidence type="ECO:0000256" key="1">
    <source>
        <dbReference type="ARBA" id="ARBA00022853"/>
    </source>
</evidence>
<feature type="compositionally biased region" description="Basic residues" evidence="2">
    <location>
        <begin position="476"/>
        <end position="486"/>
    </location>
</feature>
<gene>
    <name evidence="4" type="ORF">VSDG_02606</name>
</gene>
<feature type="compositionally biased region" description="Basic residues" evidence="2">
    <location>
        <begin position="115"/>
        <end position="128"/>
    </location>
</feature>
<dbReference type="Proteomes" id="UP000284375">
    <property type="component" value="Unassembled WGS sequence"/>
</dbReference>
<protein>
    <recommendedName>
        <fullName evidence="3">SET domain-containing protein</fullName>
    </recommendedName>
</protein>
<dbReference type="PANTHER" id="PTHR46462">
    <property type="entry name" value="UPSET, ISOFORM A"/>
    <property type="match status" value="1"/>
</dbReference>
<organism evidence="4 5">
    <name type="scientific">Cytospora chrysosperma</name>
    <name type="common">Cytospora canker fungus</name>
    <name type="synonym">Sphaeria chrysosperma</name>
    <dbReference type="NCBI Taxonomy" id="252740"/>
    <lineage>
        <taxon>Eukaryota</taxon>
        <taxon>Fungi</taxon>
        <taxon>Dikarya</taxon>
        <taxon>Ascomycota</taxon>
        <taxon>Pezizomycotina</taxon>
        <taxon>Sordariomycetes</taxon>
        <taxon>Sordariomycetidae</taxon>
        <taxon>Diaporthales</taxon>
        <taxon>Cytosporaceae</taxon>
        <taxon>Cytospora</taxon>
    </lineage>
</organism>
<feature type="compositionally biased region" description="Polar residues" evidence="2">
    <location>
        <begin position="876"/>
        <end position="885"/>
    </location>
</feature>
<dbReference type="SUPFAM" id="SSF82199">
    <property type="entry name" value="SET domain"/>
    <property type="match status" value="1"/>
</dbReference>
<dbReference type="Pfam" id="PF00856">
    <property type="entry name" value="SET"/>
    <property type="match status" value="1"/>
</dbReference>
<comment type="caution">
    <text evidence="4">The sequence shown here is derived from an EMBL/GenBank/DDBJ whole genome shotgun (WGS) entry which is preliminary data.</text>
</comment>
<accession>A0A423WFJ0</accession>
<feature type="region of interest" description="Disordered" evidence="2">
    <location>
        <begin position="1"/>
        <end position="25"/>
    </location>
</feature>
<dbReference type="OrthoDB" id="1928087at2759"/>
<feature type="compositionally biased region" description="Low complexity" evidence="2">
    <location>
        <begin position="733"/>
        <end position="745"/>
    </location>
</feature>
<feature type="compositionally biased region" description="Polar residues" evidence="2">
    <location>
        <begin position="580"/>
        <end position="602"/>
    </location>
</feature>
<dbReference type="PANTHER" id="PTHR46462:SF3">
    <property type="entry name" value="UPSET, ISOFORM A"/>
    <property type="match status" value="1"/>
</dbReference>
<feature type="compositionally biased region" description="Basic and acidic residues" evidence="2">
    <location>
        <begin position="103"/>
        <end position="114"/>
    </location>
</feature>
<dbReference type="InterPro" id="IPR001214">
    <property type="entry name" value="SET_dom"/>
</dbReference>
<feature type="region of interest" description="Disordered" evidence="2">
    <location>
        <begin position="469"/>
        <end position="653"/>
    </location>
</feature>
<dbReference type="EMBL" id="LJZO01000005">
    <property type="protein sequence ID" value="ROW02194.1"/>
    <property type="molecule type" value="Genomic_DNA"/>
</dbReference>
<dbReference type="Gene3D" id="3.30.40.10">
    <property type="entry name" value="Zinc/RING finger domain, C3HC4 (zinc finger)"/>
    <property type="match status" value="1"/>
</dbReference>
<evidence type="ECO:0000313" key="4">
    <source>
        <dbReference type="EMBL" id="ROW02194.1"/>
    </source>
</evidence>
<dbReference type="AlphaFoldDB" id="A0A423WFJ0"/>
<keyword evidence="1" id="KW-0156">Chromatin regulator</keyword>
<feature type="region of interest" description="Disordered" evidence="2">
    <location>
        <begin position="876"/>
        <end position="918"/>
    </location>
</feature>
<feature type="compositionally biased region" description="Polar residues" evidence="2">
    <location>
        <begin position="756"/>
        <end position="766"/>
    </location>
</feature>
<dbReference type="GO" id="GO:0006325">
    <property type="term" value="P:chromatin organization"/>
    <property type="evidence" value="ECO:0007669"/>
    <property type="project" value="UniProtKB-KW"/>
</dbReference>
<dbReference type="InterPro" id="IPR046341">
    <property type="entry name" value="SET_dom_sf"/>
</dbReference>
<dbReference type="InterPro" id="IPR013083">
    <property type="entry name" value="Znf_RING/FYVE/PHD"/>
</dbReference>
<dbReference type="Gene3D" id="2.170.270.10">
    <property type="entry name" value="SET domain"/>
    <property type="match status" value="1"/>
</dbReference>
<dbReference type="GO" id="GO:0034967">
    <property type="term" value="C:Set3 complex"/>
    <property type="evidence" value="ECO:0007669"/>
    <property type="project" value="TreeGrafter"/>
</dbReference>
<feature type="compositionally biased region" description="Polar residues" evidence="2">
    <location>
        <begin position="617"/>
        <end position="630"/>
    </location>
</feature>
<keyword evidence="5" id="KW-1185">Reference proteome</keyword>
<feature type="region of interest" description="Disordered" evidence="2">
    <location>
        <begin position="708"/>
        <end position="766"/>
    </location>
</feature>
<name>A0A423WFJ0_CYTCH</name>
<dbReference type="STRING" id="252740.A0A423WFJ0"/>
<dbReference type="PROSITE" id="PS50280">
    <property type="entry name" value="SET"/>
    <property type="match status" value="1"/>
</dbReference>
<dbReference type="GO" id="GO:0070210">
    <property type="term" value="C:Rpd3L-Expanded complex"/>
    <property type="evidence" value="ECO:0007669"/>
    <property type="project" value="TreeGrafter"/>
</dbReference>
<feature type="compositionally biased region" description="Polar residues" evidence="2">
    <location>
        <begin position="487"/>
        <end position="502"/>
    </location>
</feature>
<dbReference type="InterPro" id="IPR011011">
    <property type="entry name" value="Znf_FYVE_PHD"/>
</dbReference>
<dbReference type="GO" id="GO:0006355">
    <property type="term" value="P:regulation of DNA-templated transcription"/>
    <property type="evidence" value="ECO:0007669"/>
    <property type="project" value="TreeGrafter"/>
</dbReference>
<feature type="compositionally biased region" description="Polar residues" evidence="2">
    <location>
        <begin position="161"/>
        <end position="181"/>
    </location>
</feature>
<feature type="compositionally biased region" description="Basic and acidic residues" evidence="2">
    <location>
        <begin position="603"/>
        <end position="613"/>
    </location>
</feature>
<reference evidence="4 5" key="1">
    <citation type="submission" date="2015-09" db="EMBL/GenBank/DDBJ databases">
        <title>Host preference determinants of Valsa canker pathogens revealed by comparative genomics.</title>
        <authorList>
            <person name="Yin Z."/>
            <person name="Huang L."/>
        </authorList>
    </citation>
    <scope>NUCLEOTIDE SEQUENCE [LARGE SCALE GENOMIC DNA]</scope>
    <source>
        <strain evidence="4 5">YSFL</strain>
    </source>
</reference>
<feature type="domain" description="SET" evidence="3">
    <location>
        <begin position="254"/>
        <end position="397"/>
    </location>
</feature>
<sequence>MTEKIPPLSTAALEEPEQSRPQEEDDAGVIKCICNISEDDGSTVYCEKCDTWQHILCYYGESSEGVNQEDFDHTCADCNPRPLDKQKAVERQRARHGMQLAAKDAKDAKDANDKKSKRAPSKTHKKKSKPNDLPLNGHTEGVKHGSPQDHPPAKKAKTSHKPSQSVSSQAPKRSPSHSASKVNHGHPLSPATTPPDLPNDFEIHTYTPQFLSSYDDGDVQIVDYNKHANLKTTQTLSLWLQSGHPNFREDTGRDFEEVMQTTLPSPLNPPLSIVSKDLPLAQGTILRRQYLTTPSAIHKDVPMMELNGLVGLQREYCEDPANHWSELCAPMPFVFFPPSLPLYIDTRKEGSSARYVRRSCKPNAQLDTYLANESEYHFWLVSDRPIAADEEVTLPWDFKFPGQKLERMVRLLGLDDEETTGHSVSDIDHSEYTKLSEWIPRILSEYGGCACDLGSDCAFSRFYRNYAEKVQSRPNPPKRKRAKSKQHTISPTSTGHATNSRAASEGHLDEVPENDGGSLARSRSKPPSRERTPARHGSFDTLGILTEPTNRDKRKVQIAENLFQKSAQEPPRKKKKTHADGTTNPGTTKAKGRNSSVSQTSEKPNEAEQRRYVDAGTNGSKSVSPTSTMPHGSMHPAKHTALRHASVASASRRNSLVAPRSYCDAAVQTEPLAEQSTMPRPKRRVMSLTMRLVAQKRRESLLAQERLTSAMEAESPATTKSSRGSPSIAHKQSSVSSPDSAADVDTPMPEPPTMLANDSLSPLLSSNGTGPAVSLVKVKSPELRVHMPPVPVFSSPTPAMSATTPISANGSMVQSPFSTSLPMPFSPATVNGVAASPSPIKKKMSLSEYKSKANKAAASVKSALDNAPLLKIVSSTADAKATTNGDDGPKDLESSLGDSNSKETTADAPEAQASSATS</sequence>
<evidence type="ECO:0000313" key="5">
    <source>
        <dbReference type="Proteomes" id="UP000284375"/>
    </source>
</evidence>
<feature type="compositionally biased region" description="Polar residues" evidence="2">
    <location>
        <begin position="716"/>
        <end position="725"/>
    </location>
</feature>
<evidence type="ECO:0000256" key="2">
    <source>
        <dbReference type="SAM" id="MobiDB-lite"/>
    </source>
</evidence>
<feature type="region of interest" description="Disordered" evidence="2">
    <location>
        <begin position="86"/>
        <end position="201"/>
    </location>
</feature>
<dbReference type="SUPFAM" id="SSF57903">
    <property type="entry name" value="FYVE/PHD zinc finger"/>
    <property type="match status" value="1"/>
</dbReference>